<reference evidence="1 2" key="1">
    <citation type="journal article" date="2016" name="Nat. Commun.">
        <title>Thousands of microbial genomes shed light on interconnected biogeochemical processes in an aquifer system.</title>
        <authorList>
            <person name="Anantharaman K."/>
            <person name="Brown C.T."/>
            <person name="Hug L.A."/>
            <person name="Sharon I."/>
            <person name="Castelle C.J."/>
            <person name="Probst A.J."/>
            <person name="Thomas B.C."/>
            <person name="Singh A."/>
            <person name="Wilkins M.J."/>
            <person name="Karaoz U."/>
            <person name="Brodie E.L."/>
            <person name="Williams K.H."/>
            <person name="Hubbard S.S."/>
            <person name="Banfield J.F."/>
        </authorList>
    </citation>
    <scope>NUCLEOTIDE SEQUENCE [LARGE SCALE GENOMIC DNA]</scope>
</reference>
<dbReference type="Proteomes" id="UP000179010">
    <property type="component" value="Unassembled WGS sequence"/>
</dbReference>
<sequence>MGMACASEHSLMDDIETGDGREAYRILGKAAAAVFGCIARARWRSETEVTLVVAITITQQFWLTFGLVMLREFIDYILSHPKSVESRYSVPCLREALKPTTLPPWPTRQPAVFPFWPWCKRHQDVAFREVIDRELLTPLTVLLEGDAGLWSETAEKLGEHLARLSNILRRFGRLHHSINQPGEVDLMQGAIGPALKSMEAWRKERQLDLREVHPDF</sequence>
<comment type="caution">
    <text evidence="1">The sequence shown here is derived from an EMBL/GenBank/DDBJ whole genome shotgun (WGS) entry which is preliminary data.</text>
</comment>
<evidence type="ECO:0000313" key="2">
    <source>
        <dbReference type="Proteomes" id="UP000179010"/>
    </source>
</evidence>
<proteinExistence type="predicted"/>
<dbReference type="STRING" id="1798539.A2994_00795"/>
<dbReference type="EMBL" id="METE01000002">
    <property type="protein sequence ID" value="OGB85547.1"/>
    <property type="molecule type" value="Genomic_DNA"/>
</dbReference>
<evidence type="ECO:0000313" key="1">
    <source>
        <dbReference type="EMBL" id="OGB85547.1"/>
    </source>
</evidence>
<name>A0A1F4PPE3_UNCK3</name>
<accession>A0A1F4PPE3</accession>
<dbReference type="AlphaFoldDB" id="A0A1F4PPE3"/>
<protein>
    <submittedName>
        <fullName evidence="1">Uncharacterized protein</fullName>
    </submittedName>
</protein>
<gene>
    <name evidence="1" type="ORF">A2994_00795</name>
</gene>
<organism evidence="1 2">
    <name type="scientific">candidate division Kazan bacterium RIFCSPLOWO2_01_FULL_48_13</name>
    <dbReference type="NCBI Taxonomy" id="1798539"/>
    <lineage>
        <taxon>Bacteria</taxon>
        <taxon>Bacteria division Kazan-3B-28</taxon>
    </lineage>
</organism>